<keyword evidence="1" id="KW-0472">Membrane</keyword>
<dbReference type="KEGG" id="lant:TUM19329_10490"/>
<keyword evidence="1" id="KW-0812">Transmembrane</keyword>
<evidence type="ECO:0000313" key="2">
    <source>
        <dbReference type="EMBL" id="BCA94688.1"/>
    </source>
</evidence>
<keyword evidence="3" id="KW-1185">Reference proteome</keyword>
<evidence type="ECO:0000256" key="1">
    <source>
        <dbReference type="SAM" id="Phobius"/>
    </source>
</evidence>
<reference evidence="2" key="1">
    <citation type="journal article" date="2020" name="Microbiol. Resour. Announc.">
        <title>Complete Genome Sequence of Novel Psychrotolerant Legionella Strain TUM19329, Isolated from Antarctic Lake Sediment.</title>
        <authorList>
            <person name="Shimada S."/>
            <person name="Nakai R."/>
            <person name="Aoki K."/>
            <person name="Shimoeda N."/>
            <person name="Ohno G."/>
            <person name="Miyazaki Y."/>
            <person name="Kudoh S."/>
            <person name="Imura S."/>
            <person name="Watanabe K."/>
            <person name="Ishii Y."/>
            <person name="Tateda K."/>
        </authorList>
    </citation>
    <scope>NUCLEOTIDE SEQUENCE [LARGE SCALE GENOMIC DNA]</scope>
    <source>
        <strain evidence="2">TUM19329</strain>
    </source>
</reference>
<gene>
    <name evidence="2" type="ORF">TUM19329_10490</name>
</gene>
<proteinExistence type="predicted"/>
<sequence>MIMDKKESKSKRDTKNEYTGIISIIVIVIIAVVAIYLFTKKPQIESKEIKDVTVSLVTYPFYKGG</sequence>
<name>A0A6F8T2R4_9GAMM</name>
<accession>A0A6F8T2R4</accession>
<organism evidence="2 3">
    <name type="scientific">Legionella antarctica</name>
    <dbReference type="NCBI Taxonomy" id="2708020"/>
    <lineage>
        <taxon>Bacteria</taxon>
        <taxon>Pseudomonadati</taxon>
        <taxon>Pseudomonadota</taxon>
        <taxon>Gammaproteobacteria</taxon>
        <taxon>Legionellales</taxon>
        <taxon>Legionellaceae</taxon>
        <taxon>Legionella</taxon>
    </lineage>
</organism>
<protein>
    <submittedName>
        <fullName evidence="2">Uncharacterized protein</fullName>
    </submittedName>
</protein>
<dbReference type="Proteomes" id="UP000502894">
    <property type="component" value="Chromosome"/>
</dbReference>
<dbReference type="EMBL" id="AP022839">
    <property type="protein sequence ID" value="BCA94688.1"/>
    <property type="molecule type" value="Genomic_DNA"/>
</dbReference>
<keyword evidence="1" id="KW-1133">Transmembrane helix</keyword>
<feature type="transmembrane region" description="Helical" evidence="1">
    <location>
        <begin position="20"/>
        <end position="39"/>
    </location>
</feature>
<evidence type="ECO:0000313" key="3">
    <source>
        <dbReference type="Proteomes" id="UP000502894"/>
    </source>
</evidence>
<dbReference type="AlphaFoldDB" id="A0A6F8T2R4"/>